<gene>
    <name evidence="3" type="ORF">RchiOBHm_Chr4g0441641</name>
</gene>
<dbReference type="PANTHER" id="PTHR31338">
    <property type="entry name" value="POLYKETIDE CYCLASE/DEHYDRASE AND LIPID TRANSPORT SUPERFAMILY PROTEIN"/>
    <property type="match status" value="1"/>
</dbReference>
<dbReference type="OMA" id="WKNENHV"/>
<evidence type="ECO:0000259" key="2">
    <source>
        <dbReference type="SMART" id="SM01037"/>
    </source>
</evidence>
<dbReference type="GO" id="GO:0006952">
    <property type="term" value="P:defense response"/>
    <property type="evidence" value="ECO:0007669"/>
    <property type="project" value="InterPro"/>
</dbReference>
<sequence>MALQGKVEAEIEIKAPADKFYNIFKSQAHHVPNTSQTGTITGVAVHEGDWETAGSIKIWSYAIEGEEGTFKEKVELDEVNKAIILNGLEGDVFQYYKSFKPVYQFTQKDEGRSIAKVSIEYEKLSEEVAAPDKYIRLMTNIVKDLDAHFIKA</sequence>
<dbReference type="SUPFAM" id="SSF55961">
    <property type="entry name" value="Bet v1-like"/>
    <property type="match status" value="1"/>
</dbReference>
<dbReference type="SMART" id="SM01037">
    <property type="entry name" value="Bet_v_1"/>
    <property type="match status" value="1"/>
</dbReference>
<dbReference type="EMBL" id="PDCK01000042">
    <property type="protein sequence ID" value="PRQ40945.1"/>
    <property type="molecule type" value="Genomic_DNA"/>
</dbReference>
<dbReference type="Proteomes" id="UP000238479">
    <property type="component" value="Chromosome 4"/>
</dbReference>
<dbReference type="AlphaFoldDB" id="A0A2P6R3B4"/>
<dbReference type="InterPro" id="IPR000916">
    <property type="entry name" value="Bet_v_I/MLP"/>
</dbReference>
<accession>A0A2P6R3B4</accession>
<dbReference type="PANTHER" id="PTHR31338:SF20">
    <property type="entry name" value="BET V I_MAJOR LATEX PROTEIN DOMAIN-CONTAINING PROTEIN"/>
    <property type="match status" value="1"/>
</dbReference>
<proteinExistence type="inferred from homology"/>
<evidence type="ECO:0000313" key="3">
    <source>
        <dbReference type="EMBL" id="PRQ40945.1"/>
    </source>
</evidence>
<dbReference type="Gene3D" id="3.30.530.20">
    <property type="match status" value="1"/>
</dbReference>
<name>A0A2P6R3B4_ROSCH</name>
<comment type="similarity">
    <text evidence="1">Belongs to the MLP family.</text>
</comment>
<dbReference type="Pfam" id="PF00407">
    <property type="entry name" value="Bet_v_1"/>
    <property type="match status" value="1"/>
</dbReference>
<dbReference type="STRING" id="74649.A0A2P6R3B4"/>
<reference evidence="3 4" key="1">
    <citation type="journal article" date="2018" name="Nat. Genet.">
        <title>The Rosa genome provides new insights in the design of modern roses.</title>
        <authorList>
            <person name="Bendahmane M."/>
        </authorList>
    </citation>
    <scope>NUCLEOTIDE SEQUENCE [LARGE SCALE GENOMIC DNA]</scope>
    <source>
        <strain evidence="4">cv. Old Blush</strain>
    </source>
</reference>
<dbReference type="InterPro" id="IPR023393">
    <property type="entry name" value="START-like_dom_sf"/>
</dbReference>
<evidence type="ECO:0000313" key="4">
    <source>
        <dbReference type="Proteomes" id="UP000238479"/>
    </source>
</evidence>
<evidence type="ECO:0000256" key="1">
    <source>
        <dbReference type="ARBA" id="ARBA00038242"/>
    </source>
</evidence>
<dbReference type="InterPro" id="IPR052006">
    <property type="entry name" value="MLP-like"/>
</dbReference>
<organism evidence="3 4">
    <name type="scientific">Rosa chinensis</name>
    <name type="common">China rose</name>
    <dbReference type="NCBI Taxonomy" id="74649"/>
    <lineage>
        <taxon>Eukaryota</taxon>
        <taxon>Viridiplantae</taxon>
        <taxon>Streptophyta</taxon>
        <taxon>Embryophyta</taxon>
        <taxon>Tracheophyta</taxon>
        <taxon>Spermatophyta</taxon>
        <taxon>Magnoliopsida</taxon>
        <taxon>eudicotyledons</taxon>
        <taxon>Gunneridae</taxon>
        <taxon>Pentapetalae</taxon>
        <taxon>rosids</taxon>
        <taxon>fabids</taxon>
        <taxon>Rosales</taxon>
        <taxon>Rosaceae</taxon>
        <taxon>Rosoideae</taxon>
        <taxon>Rosoideae incertae sedis</taxon>
        <taxon>Rosa</taxon>
    </lineage>
</organism>
<feature type="domain" description="Bet v I/Major latex protein" evidence="2">
    <location>
        <begin position="2"/>
        <end position="152"/>
    </location>
</feature>
<protein>
    <submittedName>
        <fullName evidence="3">Putative START-like domain-containing protein</fullName>
    </submittedName>
</protein>
<dbReference type="OrthoDB" id="1072116at2759"/>
<comment type="caution">
    <text evidence="3">The sequence shown here is derived from an EMBL/GenBank/DDBJ whole genome shotgun (WGS) entry which is preliminary data.</text>
</comment>
<keyword evidence="4" id="KW-1185">Reference proteome</keyword>
<dbReference type="Gramene" id="PRQ40945">
    <property type="protein sequence ID" value="PRQ40945"/>
    <property type="gene ID" value="RchiOBHm_Chr4g0441641"/>
</dbReference>
<dbReference type="CDD" id="cd07816">
    <property type="entry name" value="Bet_v1-like"/>
    <property type="match status" value="1"/>
</dbReference>